<evidence type="ECO:0000313" key="1">
    <source>
        <dbReference type="EMBL" id="JAH60996.1"/>
    </source>
</evidence>
<dbReference type="EMBL" id="GBXM01047581">
    <property type="protein sequence ID" value="JAH60996.1"/>
    <property type="molecule type" value="Transcribed_RNA"/>
</dbReference>
<protein>
    <submittedName>
        <fullName evidence="1">Uncharacterized protein</fullName>
    </submittedName>
</protein>
<proteinExistence type="predicted"/>
<reference evidence="1" key="1">
    <citation type="submission" date="2014-11" db="EMBL/GenBank/DDBJ databases">
        <authorList>
            <person name="Amaro Gonzalez C."/>
        </authorList>
    </citation>
    <scope>NUCLEOTIDE SEQUENCE</scope>
</reference>
<accession>A0A0E9U5A2</accession>
<sequence length="15" mass="1891">MCIDFRRHHSKPVKH</sequence>
<reference evidence="1" key="2">
    <citation type="journal article" date="2015" name="Fish Shellfish Immunol.">
        <title>Early steps in the European eel (Anguilla anguilla)-Vibrio vulnificus interaction in the gills: Role of the RtxA13 toxin.</title>
        <authorList>
            <person name="Callol A."/>
            <person name="Pajuelo D."/>
            <person name="Ebbesson L."/>
            <person name="Teles M."/>
            <person name="MacKenzie S."/>
            <person name="Amaro C."/>
        </authorList>
    </citation>
    <scope>NUCLEOTIDE SEQUENCE</scope>
</reference>
<name>A0A0E9U5A2_ANGAN</name>
<organism evidence="1">
    <name type="scientific">Anguilla anguilla</name>
    <name type="common">European freshwater eel</name>
    <name type="synonym">Muraena anguilla</name>
    <dbReference type="NCBI Taxonomy" id="7936"/>
    <lineage>
        <taxon>Eukaryota</taxon>
        <taxon>Metazoa</taxon>
        <taxon>Chordata</taxon>
        <taxon>Craniata</taxon>
        <taxon>Vertebrata</taxon>
        <taxon>Euteleostomi</taxon>
        <taxon>Actinopterygii</taxon>
        <taxon>Neopterygii</taxon>
        <taxon>Teleostei</taxon>
        <taxon>Anguilliformes</taxon>
        <taxon>Anguillidae</taxon>
        <taxon>Anguilla</taxon>
    </lineage>
</organism>